<name>A0ABW7V011_9ACTN</name>
<protein>
    <submittedName>
        <fullName evidence="2">Uncharacterized protein</fullName>
    </submittedName>
</protein>
<sequence>MIGISGRSDRFVETTPTRAWTDATGNPVGGARTAAEQILTLTPTSRAAAAHTGRSGIAAKATAPNSLPWPAT</sequence>
<evidence type="ECO:0000313" key="3">
    <source>
        <dbReference type="Proteomes" id="UP001611548"/>
    </source>
</evidence>
<evidence type="ECO:0000256" key="1">
    <source>
        <dbReference type="SAM" id="MobiDB-lite"/>
    </source>
</evidence>
<keyword evidence="3" id="KW-1185">Reference proteome</keyword>
<feature type="region of interest" description="Disordered" evidence="1">
    <location>
        <begin position="1"/>
        <end position="29"/>
    </location>
</feature>
<dbReference type="RefSeq" id="WP_169790919.1">
    <property type="nucleotide sequence ID" value="NZ_JBIRWE010000021.1"/>
</dbReference>
<organism evidence="2 3">
    <name type="scientific">Streptomyces pathocidini</name>
    <dbReference type="NCBI Taxonomy" id="1650571"/>
    <lineage>
        <taxon>Bacteria</taxon>
        <taxon>Bacillati</taxon>
        <taxon>Actinomycetota</taxon>
        <taxon>Actinomycetes</taxon>
        <taxon>Kitasatosporales</taxon>
        <taxon>Streptomycetaceae</taxon>
        <taxon>Streptomyces</taxon>
    </lineage>
</organism>
<dbReference type="Proteomes" id="UP001611548">
    <property type="component" value="Unassembled WGS sequence"/>
</dbReference>
<comment type="caution">
    <text evidence="2">The sequence shown here is derived from an EMBL/GenBank/DDBJ whole genome shotgun (WGS) entry which is preliminary data.</text>
</comment>
<accession>A0ABW7V011</accession>
<reference evidence="2 3" key="1">
    <citation type="submission" date="2024-10" db="EMBL/GenBank/DDBJ databases">
        <title>The Natural Products Discovery Center: Release of the First 8490 Sequenced Strains for Exploring Actinobacteria Biosynthetic Diversity.</title>
        <authorList>
            <person name="Kalkreuter E."/>
            <person name="Kautsar S.A."/>
            <person name="Yang D."/>
            <person name="Bader C.D."/>
            <person name="Teijaro C.N."/>
            <person name="Fluegel L."/>
            <person name="Davis C.M."/>
            <person name="Simpson J.R."/>
            <person name="Lauterbach L."/>
            <person name="Steele A.D."/>
            <person name="Gui C."/>
            <person name="Meng S."/>
            <person name="Li G."/>
            <person name="Viehrig K."/>
            <person name="Ye F."/>
            <person name="Su P."/>
            <person name="Kiefer A.F."/>
            <person name="Nichols A."/>
            <person name="Cepeda A.J."/>
            <person name="Yan W."/>
            <person name="Fan B."/>
            <person name="Jiang Y."/>
            <person name="Adhikari A."/>
            <person name="Zheng C.-J."/>
            <person name="Schuster L."/>
            <person name="Cowan T.M."/>
            <person name="Smanski M.J."/>
            <person name="Chevrette M.G."/>
            <person name="De Carvalho L.P.S."/>
            <person name="Shen B."/>
        </authorList>
    </citation>
    <scope>NUCLEOTIDE SEQUENCE [LARGE SCALE GENOMIC DNA]</scope>
    <source>
        <strain evidence="2 3">NPDC020327</strain>
    </source>
</reference>
<feature type="region of interest" description="Disordered" evidence="1">
    <location>
        <begin position="47"/>
        <end position="72"/>
    </location>
</feature>
<dbReference type="EMBL" id="JBIRWE010000021">
    <property type="protein sequence ID" value="MFI1967455.1"/>
    <property type="molecule type" value="Genomic_DNA"/>
</dbReference>
<proteinExistence type="predicted"/>
<evidence type="ECO:0000313" key="2">
    <source>
        <dbReference type="EMBL" id="MFI1967455.1"/>
    </source>
</evidence>
<gene>
    <name evidence="2" type="ORF">ACH429_25625</name>
</gene>